<reference evidence="2 3" key="1">
    <citation type="journal article" date="2015" name="Genome Announc.">
        <title>Expanding the biotechnology potential of lactobacilli through comparative genomics of 213 strains and associated genera.</title>
        <authorList>
            <person name="Sun Z."/>
            <person name="Harris H.M."/>
            <person name="McCann A."/>
            <person name="Guo C."/>
            <person name="Argimon S."/>
            <person name="Zhang W."/>
            <person name="Yang X."/>
            <person name="Jeffery I.B."/>
            <person name="Cooney J.C."/>
            <person name="Kagawa T.F."/>
            <person name="Liu W."/>
            <person name="Song Y."/>
            <person name="Salvetti E."/>
            <person name="Wrobel A."/>
            <person name="Rasinkangas P."/>
            <person name="Parkhill J."/>
            <person name="Rea M.C."/>
            <person name="O'Sullivan O."/>
            <person name="Ritari J."/>
            <person name="Douillard F.P."/>
            <person name="Paul Ross R."/>
            <person name="Yang R."/>
            <person name="Briner A.E."/>
            <person name="Felis G.E."/>
            <person name="de Vos W.M."/>
            <person name="Barrangou R."/>
            <person name="Klaenhammer T.R."/>
            <person name="Caufield P.W."/>
            <person name="Cui Y."/>
            <person name="Zhang H."/>
            <person name="O'Toole P.W."/>
        </authorList>
    </citation>
    <scope>NUCLEOTIDE SEQUENCE [LARGE SCALE GENOMIC DNA]</scope>
    <source>
        <strain evidence="2 3">DSM 16991</strain>
    </source>
</reference>
<name>A0A0R1X7Z9_9LACO</name>
<evidence type="ECO:0000313" key="2">
    <source>
        <dbReference type="EMBL" id="KRM26226.1"/>
    </source>
</evidence>
<protein>
    <submittedName>
        <fullName evidence="2">Uncharacterized protein</fullName>
    </submittedName>
</protein>
<dbReference type="PATRIC" id="fig|1122147.4.peg.177"/>
<accession>A0A0R1X7Z9</accession>
<keyword evidence="1" id="KW-0472">Membrane</keyword>
<evidence type="ECO:0000313" key="3">
    <source>
        <dbReference type="Proteomes" id="UP000050949"/>
    </source>
</evidence>
<feature type="transmembrane region" description="Helical" evidence="1">
    <location>
        <begin position="215"/>
        <end position="236"/>
    </location>
</feature>
<dbReference type="RefSeq" id="WP_027829432.1">
    <property type="nucleotide sequence ID" value="NZ_AUEH01000060.1"/>
</dbReference>
<dbReference type="EMBL" id="AZFW01000080">
    <property type="protein sequence ID" value="KRM26226.1"/>
    <property type="molecule type" value="Genomic_DNA"/>
</dbReference>
<proteinExistence type="predicted"/>
<dbReference type="Proteomes" id="UP000050949">
    <property type="component" value="Unassembled WGS sequence"/>
</dbReference>
<organism evidence="2 3">
    <name type="scientific">Schleiferilactobacillus harbinensis DSM 16991</name>
    <dbReference type="NCBI Taxonomy" id="1122147"/>
    <lineage>
        <taxon>Bacteria</taxon>
        <taxon>Bacillati</taxon>
        <taxon>Bacillota</taxon>
        <taxon>Bacilli</taxon>
        <taxon>Lactobacillales</taxon>
        <taxon>Lactobacillaceae</taxon>
        <taxon>Schleiferilactobacillus</taxon>
    </lineage>
</organism>
<sequence length="275" mass="31154">MWFNRYSVGLLIVGLISTLSVFGFVQPVSADSTKSHDELGLLSTNDAQQLDDLNNQLSADGADCQIVLYSYRSLPKNSEWEELDDFVNGRPSVSNYIDIADGAKEEMFAHKLGVEDVSALSDSQYRKLDKAMKQQLILFVVPVEQNHYRIIPSGSGLDGGFITDFQNWYTTIGLCSTITTGSNIVRFARRYAAFYQTHYLHNSQYPQGETPDWNMVQSFIVCTTLLWLPVMFLLWCRRQPPRNPLSPDDFHDDGGEDDFFIGYMIGSEMKDHDNG</sequence>
<keyword evidence="1" id="KW-1133">Transmembrane helix</keyword>
<keyword evidence="1" id="KW-0812">Transmembrane</keyword>
<evidence type="ECO:0000256" key="1">
    <source>
        <dbReference type="SAM" id="Phobius"/>
    </source>
</evidence>
<comment type="caution">
    <text evidence="2">The sequence shown here is derived from an EMBL/GenBank/DDBJ whole genome shotgun (WGS) entry which is preliminary data.</text>
</comment>
<gene>
    <name evidence="2" type="ORF">FC91_GL000173</name>
</gene>
<dbReference type="AlphaFoldDB" id="A0A0R1X7Z9"/>